<dbReference type="Proteomes" id="UP001176941">
    <property type="component" value="Chromosome 24"/>
</dbReference>
<dbReference type="EMBL" id="OX459960">
    <property type="protein sequence ID" value="CAI9165653.1"/>
    <property type="molecule type" value="Genomic_DNA"/>
</dbReference>
<evidence type="ECO:0000313" key="3">
    <source>
        <dbReference type="Proteomes" id="UP001176941"/>
    </source>
</evidence>
<evidence type="ECO:0000313" key="2">
    <source>
        <dbReference type="EMBL" id="CAI9165653.1"/>
    </source>
</evidence>
<proteinExistence type="predicted"/>
<feature type="region of interest" description="Disordered" evidence="1">
    <location>
        <begin position="77"/>
        <end position="116"/>
    </location>
</feature>
<organism evidence="2 3">
    <name type="scientific">Rangifer tarandus platyrhynchus</name>
    <name type="common">Svalbard reindeer</name>
    <dbReference type="NCBI Taxonomy" id="3082113"/>
    <lineage>
        <taxon>Eukaryota</taxon>
        <taxon>Metazoa</taxon>
        <taxon>Chordata</taxon>
        <taxon>Craniata</taxon>
        <taxon>Vertebrata</taxon>
        <taxon>Euteleostomi</taxon>
        <taxon>Mammalia</taxon>
        <taxon>Eutheria</taxon>
        <taxon>Laurasiatheria</taxon>
        <taxon>Artiodactyla</taxon>
        <taxon>Ruminantia</taxon>
        <taxon>Pecora</taxon>
        <taxon>Cervidae</taxon>
        <taxon>Odocoileinae</taxon>
        <taxon>Rangifer</taxon>
    </lineage>
</organism>
<name>A0ABN8YVP2_RANTA</name>
<accession>A0ABN8YVP2</accession>
<protein>
    <submittedName>
        <fullName evidence="2">Uncharacterized protein</fullName>
    </submittedName>
</protein>
<keyword evidence="3" id="KW-1185">Reference proteome</keyword>
<gene>
    <name evidence="2" type="ORF">MRATA1EN1_LOCUS14615</name>
</gene>
<reference evidence="2" key="1">
    <citation type="submission" date="2023-04" db="EMBL/GenBank/DDBJ databases">
        <authorList>
            <consortium name="ELIXIR-Norway"/>
        </authorList>
    </citation>
    <scope>NUCLEOTIDE SEQUENCE [LARGE SCALE GENOMIC DNA]</scope>
</reference>
<feature type="compositionally biased region" description="Basic and acidic residues" evidence="1">
    <location>
        <begin position="40"/>
        <end position="49"/>
    </location>
</feature>
<sequence>MVGPGPVACGRWVQRNAGYGSPLRPRAAWGDEGGPGGRPGSREKLERSAGRAIPFGSLAPSCVRRRLYAGLTALTAGQAGWGQDGGASCAVRTSERTRGRPRAPGPPEHGGRRRSR</sequence>
<evidence type="ECO:0000256" key="1">
    <source>
        <dbReference type="SAM" id="MobiDB-lite"/>
    </source>
</evidence>
<feature type="region of interest" description="Disordered" evidence="1">
    <location>
        <begin position="16"/>
        <end position="51"/>
    </location>
</feature>